<gene>
    <name evidence="4" type="ORF">HMPREF9440_01508</name>
</gene>
<dbReference type="Gene3D" id="3.30.70.360">
    <property type="match status" value="1"/>
</dbReference>
<dbReference type="InterPro" id="IPR002933">
    <property type="entry name" value="Peptidase_M20"/>
</dbReference>
<keyword evidence="2" id="KW-0479">Metal-binding</keyword>
<comment type="caution">
    <text evidence="4">The sequence shown here is derived from an EMBL/GenBank/DDBJ whole genome shotgun (WGS) entry which is preliminary data.</text>
</comment>
<dbReference type="GO" id="GO:0019877">
    <property type="term" value="P:diaminopimelate biosynthetic process"/>
    <property type="evidence" value="ECO:0007669"/>
    <property type="project" value="UniProtKB-ARBA"/>
</dbReference>
<sequence length="389" mass="42194">MHFDVPETDLIRWRRHLHEHPELAYREEATSAYVEEELRAIGVDGIERPVKTSLVAWVKGTKPTDKPTKTVALRCDLDALPVEEASDLPFKSKNPGVSHVCGHDAHMAMMLATAKVLAQHRDAFSGTVKFFFQHAEEQIPGGAADMVAAGVMEGVDAVVGLHVWNAKTGTILVATDRQASTASDSAVIRIEGCGAHGSAPHTGIDPILVGAEIVQALHTIVSRNINPEHFAVVSPTIFRAGTVVNVIPQTAEIGLNTRTKDPEDRKLIKERIFTICESVAKAHGAKVEVEWEQGYAAIEQSDDMINRALRVCRETLGEENVGTWHGMSASEDFSAFSAEAPGVYLILGCGSAEEGCPYSNHHPSFRVREEALPVGVRVEVAMALDYLNG</sequence>
<feature type="binding site" evidence="2">
    <location>
        <position position="103"/>
    </location>
    <ligand>
        <name>Mn(2+)</name>
        <dbReference type="ChEBI" id="CHEBI:29035"/>
        <label>2</label>
    </ligand>
</feature>
<feature type="binding site" evidence="2">
    <location>
        <position position="162"/>
    </location>
    <ligand>
        <name>Mn(2+)</name>
        <dbReference type="ChEBI" id="CHEBI:29035"/>
        <label>2</label>
    </ligand>
</feature>
<accession>H3KFJ2</accession>
<keyword evidence="5" id="KW-1185">Reference proteome</keyword>
<evidence type="ECO:0000259" key="3">
    <source>
        <dbReference type="Pfam" id="PF07687"/>
    </source>
</evidence>
<dbReference type="GO" id="GO:0046872">
    <property type="term" value="F:metal ion binding"/>
    <property type="evidence" value="ECO:0007669"/>
    <property type="project" value="UniProtKB-KW"/>
</dbReference>
<dbReference type="Proteomes" id="UP000004956">
    <property type="component" value="Unassembled WGS sequence"/>
</dbReference>
<dbReference type="FunFam" id="3.30.70.360:FF:000001">
    <property type="entry name" value="N-acetyldiaminopimelate deacetylase"/>
    <property type="match status" value="1"/>
</dbReference>
<dbReference type="InterPro" id="IPR017439">
    <property type="entry name" value="Amidohydrolase"/>
</dbReference>
<dbReference type="EMBL" id="AFBQ01000221">
    <property type="protein sequence ID" value="EHY31122.1"/>
    <property type="molecule type" value="Genomic_DNA"/>
</dbReference>
<keyword evidence="1 4" id="KW-0378">Hydrolase</keyword>
<dbReference type="Pfam" id="PF01546">
    <property type="entry name" value="Peptidase_M20"/>
    <property type="match status" value="1"/>
</dbReference>
<dbReference type="SUPFAM" id="SSF55031">
    <property type="entry name" value="Bacterial exopeptidase dimerisation domain"/>
    <property type="match status" value="1"/>
</dbReference>
<reference evidence="4 5" key="1">
    <citation type="submission" date="2011-11" db="EMBL/GenBank/DDBJ databases">
        <authorList>
            <person name="Weinstock G."/>
            <person name="Sodergren E."/>
            <person name="Clifton S."/>
            <person name="Fulton L."/>
            <person name="Fulton B."/>
            <person name="Courtney L."/>
            <person name="Fronick C."/>
            <person name="Harrison M."/>
            <person name="Strong C."/>
            <person name="Farmer C."/>
            <person name="Delahaunty K."/>
            <person name="Markovic C."/>
            <person name="Hall O."/>
            <person name="Minx P."/>
            <person name="Tomlinson C."/>
            <person name="Mitreva M."/>
            <person name="Hou S."/>
            <person name="Chen J."/>
            <person name="Wollam A."/>
            <person name="Pepin K.H."/>
            <person name="Johnson M."/>
            <person name="Bhonagiri V."/>
            <person name="Zhang X."/>
            <person name="Suruliraj S."/>
            <person name="Warren W."/>
            <person name="Chinwalla A."/>
            <person name="Mardis E.R."/>
            <person name="Wilson R.K."/>
        </authorList>
    </citation>
    <scope>NUCLEOTIDE SEQUENCE [LARGE SCALE GENOMIC DNA]</scope>
    <source>
        <strain evidence="4 5">YIT 11816</strain>
    </source>
</reference>
<dbReference type="PATRIC" id="fig|762967.3.peg.1190"/>
<dbReference type="AlphaFoldDB" id="H3KFJ2"/>
<comment type="cofactor">
    <cofactor evidence="2">
        <name>Mn(2+)</name>
        <dbReference type="ChEBI" id="CHEBI:29035"/>
    </cofactor>
    <text evidence="2">The Mn(2+) ion enhances activity.</text>
</comment>
<dbReference type="PIRSF" id="PIRSF005962">
    <property type="entry name" value="Pept_M20D_amidohydro"/>
    <property type="match status" value="1"/>
</dbReference>
<dbReference type="GO" id="GO:0050118">
    <property type="term" value="F:N-acetyldiaminopimelate deacetylase activity"/>
    <property type="evidence" value="ECO:0007669"/>
    <property type="project" value="UniProtKB-ARBA"/>
</dbReference>
<feature type="binding site" evidence="2">
    <location>
        <position position="101"/>
    </location>
    <ligand>
        <name>Mn(2+)</name>
        <dbReference type="ChEBI" id="CHEBI:29035"/>
        <label>2</label>
    </ligand>
</feature>
<dbReference type="OrthoDB" id="8875216at2"/>
<dbReference type="Gene3D" id="3.40.630.10">
    <property type="entry name" value="Zn peptidases"/>
    <property type="match status" value="1"/>
</dbReference>
<feature type="domain" description="Peptidase M20 dimerisation" evidence="3">
    <location>
        <begin position="185"/>
        <end position="282"/>
    </location>
</feature>
<proteinExistence type="predicted"/>
<dbReference type="RefSeq" id="WP_008542511.1">
    <property type="nucleotide sequence ID" value="NZ_JH604975.1"/>
</dbReference>
<organism evidence="4 5">
    <name type="scientific">Sutterella parvirubra YIT 11816</name>
    <dbReference type="NCBI Taxonomy" id="762967"/>
    <lineage>
        <taxon>Bacteria</taxon>
        <taxon>Pseudomonadati</taxon>
        <taxon>Pseudomonadota</taxon>
        <taxon>Betaproteobacteria</taxon>
        <taxon>Burkholderiales</taxon>
        <taxon>Sutterellaceae</taxon>
        <taxon>Sutterella</taxon>
    </lineage>
</organism>
<evidence type="ECO:0000256" key="2">
    <source>
        <dbReference type="PIRSR" id="PIRSR005962-1"/>
    </source>
</evidence>
<evidence type="ECO:0000313" key="5">
    <source>
        <dbReference type="Proteomes" id="UP000004956"/>
    </source>
</evidence>
<dbReference type="HOGENOM" id="CLU_023257_0_1_4"/>
<feature type="binding site" evidence="2">
    <location>
        <position position="137"/>
    </location>
    <ligand>
        <name>Mn(2+)</name>
        <dbReference type="ChEBI" id="CHEBI:29035"/>
        <label>2</label>
    </ligand>
</feature>
<feature type="binding site" evidence="2">
    <location>
        <position position="361"/>
    </location>
    <ligand>
        <name>Mn(2+)</name>
        <dbReference type="ChEBI" id="CHEBI:29035"/>
        <label>2</label>
    </ligand>
</feature>
<dbReference type="InterPro" id="IPR036264">
    <property type="entry name" value="Bact_exopeptidase_dim_dom"/>
</dbReference>
<dbReference type="SUPFAM" id="SSF53187">
    <property type="entry name" value="Zn-dependent exopeptidases"/>
    <property type="match status" value="1"/>
</dbReference>
<evidence type="ECO:0000256" key="1">
    <source>
        <dbReference type="ARBA" id="ARBA00022801"/>
    </source>
</evidence>
<dbReference type="PANTHER" id="PTHR11014">
    <property type="entry name" value="PEPTIDASE M20 FAMILY MEMBER"/>
    <property type="match status" value="1"/>
</dbReference>
<dbReference type="Pfam" id="PF07687">
    <property type="entry name" value="M20_dimer"/>
    <property type="match status" value="1"/>
</dbReference>
<dbReference type="PANTHER" id="PTHR11014:SF63">
    <property type="entry name" value="METALLOPEPTIDASE, PUTATIVE (AFU_ORTHOLOGUE AFUA_6G09600)-RELATED"/>
    <property type="match status" value="1"/>
</dbReference>
<evidence type="ECO:0000313" key="4">
    <source>
        <dbReference type="EMBL" id="EHY31122.1"/>
    </source>
</evidence>
<dbReference type="InterPro" id="IPR011650">
    <property type="entry name" value="Peptidase_M20_dimer"/>
</dbReference>
<keyword evidence="2" id="KW-0464">Manganese</keyword>
<dbReference type="NCBIfam" id="TIGR01891">
    <property type="entry name" value="amidohydrolases"/>
    <property type="match status" value="1"/>
</dbReference>
<name>H3KFJ2_9BURK</name>
<protein>
    <submittedName>
        <fullName evidence="4">Amidohydrolase</fullName>
    </submittedName>
</protein>